<dbReference type="AlphaFoldDB" id="A0A8S2Y001"/>
<comment type="caution">
    <text evidence="1">The sequence shown here is derived from an EMBL/GenBank/DDBJ whole genome shotgun (WGS) entry which is preliminary data.</text>
</comment>
<dbReference type="Proteomes" id="UP000681967">
    <property type="component" value="Unassembled WGS sequence"/>
</dbReference>
<evidence type="ECO:0000313" key="1">
    <source>
        <dbReference type="EMBL" id="CAF4533907.1"/>
    </source>
</evidence>
<sequence length="74" mass="8219">MSRSLAPQYDGLSYGLIRSQIFGDYNRNFVNDMSRSLAICNLKDNGVNNAITSTILPTVEEVLYEETPPPLTPP</sequence>
<dbReference type="EMBL" id="CAJOBH010084661">
    <property type="protein sequence ID" value="CAF4533907.1"/>
    <property type="molecule type" value="Genomic_DNA"/>
</dbReference>
<protein>
    <submittedName>
        <fullName evidence="1">Uncharacterized protein</fullName>
    </submittedName>
</protein>
<accession>A0A8S2Y001</accession>
<reference evidence="1" key="1">
    <citation type="submission" date="2021-02" db="EMBL/GenBank/DDBJ databases">
        <authorList>
            <person name="Nowell W R."/>
        </authorList>
    </citation>
    <scope>NUCLEOTIDE SEQUENCE</scope>
</reference>
<dbReference type="EMBL" id="CAJOBH010101103">
    <property type="protein sequence ID" value="CAF4613264.1"/>
    <property type="molecule type" value="Genomic_DNA"/>
</dbReference>
<feature type="non-terminal residue" evidence="1">
    <location>
        <position position="74"/>
    </location>
</feature>
<name>A0A8S2Y001_9BILA</name>
<evidence type="ECO:0000313" key="2">
    <source>
        <dbReference type="EMBL" id="CAF4613264.1"/>
    </source>
</evidence>
<proteinExistence type="predicted"/>
<evidence type="ECO:0000313" key="3">
    <source>
        <dbReference type="Proteomes" id="UP000681967"/>
    </source>
</evidence>
<gene>
    <name evidence="1" type="ORF">BYL167_LOCUS37420</name>
    <name evidence="2" type="ORF">BYL167_LOCUS40638</name>
</gene>
<organism evidence="1 3">
    <name type="scientific">Rotaria magnacalcarata</name>
    <dbReference type="NCBI Taxonomy" id="392030"/>
    <lineage>
        <taxon>Eukaryota</taxon>
        <taxon>Metazoa</taxon>
        <taxon>Spiralia</taxon>
        <taxon>Gnathifera</taxon>
        <taxon>Rotifera</taxon>
        <taxon>Eurotatoria</taxon>
        <taxon>Bdelloidea</taxon>
        <taxon>Philodinida</taxon>
        <taxon>Philodinidae</taxon>
        <taxon>Rotaria</taxon>
    </lineage>
</organism>